<evidence type="ECO:0000256" key="2">
    <source>
        <dbReference type="ARBA" id="ARBA00010701"/>
    </source>
</evidence>
<feature type="signal peptide" evidence="5">
    <location>
        <begin position="1"/>
        <end position="23"/>
    </location>
</feature>
<evidence type="ECO:0000256" key="5">
    <source>
        <dbReference type="SAM" id="SignalP"/>
    </source>
</evidence>
<evidence type="ECO:0000313" key="7">
    <source>
        <dbReference type="EMBL" id="RZF39562.1"/>
    </source>
</evidence>
<feature type="domain" description="Lipase" evidence="6">
    <location>
        <begin position="65"/>
        <end position="337"/>
    </location>
</feature>
<comment type="subcellular location">
    <subcellularLocation>
        <location evidence="1">Secreted</location>
    </subcellularLocation>
</comment>
<dbReference type="PANTHER" id="PTHR11610">
    <property type="entry name" value="LIPASE"/>
    <property type="match status" value="1"/>
</dbReference>
<dbReference type="EMBL" id="QKKF02019844">
    <property type="protein sequence ID" value="RZF39562.1"/>
    <property type="molecule type" value="Genomic_DNA"/>
</dbReference>
<evidence type="ECO:0000256" key="3">
    <source>
        <dbReference type="ARBA" id="ARBA00022525"/>
    </source>
</evidence>
<dbReference type="Proteomes" id="UP000291343">
    <property type="component" value="Unassembled WGS sequence"/>
</dbReference>
<dbReference type="GO" id="GO:0016042">
    <property type="term" value="P:lipid catabolic process"/>
    <property type="evidence" value="ECO:0007669"/>
    <property type="project" value="TreeGrafter"/>
</dbReference>
<accession>A0A482X1M5</accession>
<dbReference type="InterPro" id="IPR033906">
    <property type="entry name" value="Lipase_N"/>
</dbReference>
<reference evidence="7 8" key="1">
    <citation type="journal article" date="2017" name="Gigascience">
        <title>Genome sequence of the small brown planthopper, Laodelphax striatellus.</title>
        <authorList>
            <person name="Zhu J."/>
            <person name="Jiang F."/>
            <person name="Wang X."/>
            <person name="Yang P."/>
            <person name="Bao Y."/>
            <person name="Zhao W."/>
            <person name="Wang W."/>
            <person name="Lu H."/>
            <person name="Wang Q."/>
            <person name="Cui N."/>
            <person name="Li J."/>
            <person name="Chen X."/>
            <person name="Luo L."/>
            <person name="Yu J."/>
            <person name="Kang L."/>
            <person name="Cui F."/>
        </authorList>
    </citation>
    <scope>NUCLEOTIDE SEQUENCE [LARGE SCALE GENOMIC DNA]</scope>
    <source>
        <strain evidence="7">Lst14</strain>
    </source>
</reference>
<dbReference type="AlphaFoldDB" id="A0A482X1M5"/>
<dbReference type="GO" id="GO:0016298">
    <property type="term" value="F:lipase activity"/>
    <property type="evidence" value="ECO:0007669"/>
    <property type="project" value="InterPro"/>
</dbReference>
<dbReference type="CDD" id="cd00707">
    <property type="entry name" value="Pancreat_lipase_like"/>
    <property type="match status" value="1"/>
</dbReference>
<dbReference type="InterPro" id="IPR029058">
    <property type="entry name" value="AB_hydrolase_fold"/>
</dbReference>
<proteinExistence type="inferred from homology"/>
<dbReference type="InterPro" id="IPR013818">
    <property type="entry name" value="Lipase"/>
</dbReference>
<evidence type="ECO:0000256" key="4">
    <source>
        <dbReference type="RuleBase" id="RU004262"/>
    </source>
</evidence>
<keyword evidence="5" id="KW-0732">Signal</keyword>
<dbReference type="InParanoid" id="A0A482X1M5"/>
<name>A0A482X1M5_LAOST</name>
<evidence type="ECO:0000256" key="1">
    <source>
        <dbReference type="ARBA" id="ARBA00004613"/>
    </source>
</evidence>
<evidence type="ECO:0000313" key="8">
    <source>
        <dbReference type="Proteomes" id="UP000291343"/>
    </source>
</evidence>
<keyword evidence="3" id="KW-0964">Secreted</keyword>
<comment type="caution">
    <text evidence="7">The sequence shown here is derived from an EMBL/GenBank/DDBJ whole genome shotgun (WGS) entry which is preliminary data.</text>
</comment>
<gene>
    <name evidence="7" type="ORF">LSTR_LSTR001083</name>
</gene>
<dbReference type="STRING" id="195883.A0A482X1M5"/>
<dbReference type="Gene3D" id="3.40.50.1820">
    <property type="entry name" value="alpha/beta hydrolase"/>
    <property type="match status" value="1"/>
</dbReference>
<dbReference type="GO" id="GO:0005615">
    <property type="term" value="C:extracellular space"/>
    <property type="evidence" value="ECO:0007669"/>
    <property type="project" value="TreeGrafter"/>
</dbReference>
<organism evidence="7 8">
    <name type="scientific">Laodelphax striatellus</name>
    <name type="common">Small brown planthopper</name>
    <name type="synonym">Delphax striatella</name>
    <dbReference type="NCBI Taxonomy" id="195883"/>
    <lineage>
        <taxon>Eukaryota</taxon>
        <taxon>Metazoa</taxon>
        <taxon>Ecdysozoa</taxon>
        <taxon>Arthropoda</taxon>
        <taxon>Hexapoda</taxon>
        <taxon>Insecta</taxon>
        <taxon>Pterygota</taxon>
        <taxon>Neoptera</taxon>
        <taxon>Paraneoptera</taxon>
        <taxon>Hemiptera</taxon>
        <taxon>Auchenorrhyncha</taxon>
        <taxon>Fulgoroidea</taxon>
        <taxon>Delphacidae</taxon>
        <taxon>Criomorphinae</taxon>
        <taxon>Laodelphax</taxon>
    </lineage>
</organism>
<dbReference type="PANTHER" id="PTHR11610:SF190">
    <property type="entry name" value="VITELLOGENIN-3-LIKE PROTEIN"/>
    <property type="match status" value="1"/>
</dbReference>
<dbReference type="InterPro" id="IPR000734">
    <property type="entry name" value="TAG_lipase"/>
</dbReference>
<keyword evidence="8" id="KW-1185">Reference proteome</keyword>
<dbReference type="Pfam" id="PF00151">
    <property type="entry name" value="Lipase"/>
    <property type="match status" value="1"/>
</dbReference>
<dbReference type="PRINTS" id="PR00821">
    <property type="entry name" value="TAGLIPASE"/>
</dbReference>
<comment type="similarity">
    <text evidence="2 4">Belongs to the AB hydrolase superfamily. Lipase family.</text>
</comment>
<protein>
    <recommendedName>
        <fullName evidence="6">Lipase domain-containing protein</fullName>
    </recommendedName>
</protein>
<dbReference type="SUPFAM" id="SSF53474">
    <property type="entry name" value="alpha/beta-Hydrolases"/>
    <property type="match status" value="1"/>
</dbReference>
<dbReference type="SMR" id="A0A482X1M5"/>
<evidence type="ECO:0000259" key="6">
    <source>
        <dbReference type="Pfam" id="PF00151"/>
    </source>
</evidence>
<feature type="chain" id="PRO_5019722287" description="Lipase domain-containing protein" evidence="5">
    <location>
        <begin position="24"/>
        <end position="358"/>
    </location>
</feature>
<dbReference type="OrthoDB" id="199913at2759"/>
<sequence>MKFLCLKMIQIILVFIFLHTTNSLIRDNGKANYVDDEEINYLYITSMMDLMRNRSSISDSEKFFSFSDFEVNFFLLSSEPHTYEELITGNISSVTNSSFDFSKETKVLVHGWLSSAFSDFSFEMASALLQNKNCNVITVEWPSITIYIVARKRVDKVARELSRFLDFLVDEVKVNASTVHVLGHSLGAHVAGLAGGQMKSTKLPRITGLDPAGPLFSDDPKERLDRSQAEFVDVIHTGGNLIGFFHPIGDVDFYPNGGTPIQPGCGLDFGICTHIRSYQYYIGSLYEPEPSYIAAKCENYLDFQNSKCCDLIINMGEYVDNRAKGKFFLYTEESLPYGLGKKGISEQCWHETNEPSIS</sequence>